<accession>A0A347U5B4</accession>
<name>A0A347U5B4_9BACT</name>
<reference evidence="3 5" key="1">
    <citation type="submission" date="2017-09" db="EMBL/GenBank/DDBJ databases">
        <title>Genomics of the genus Arcobacter.</title>
        <authorList>
            <person name="Perez-Cataluna A."/>
            <person name="Figueras M.J."/>
            <person name="Salas-Masso N."/>
        </authorList>
    </citation>
    <scope>NUCLEOTIDE SEQUENCE [LARGE SCALE GENOMIC DNA]</scope>
    <source>
        <strain evidence="3 5">CECT 7837</strain>
    </source>
</reference>
<evidence type="ECO:0000313" key="5">
    <source>
        <dbReference type="Proteomes" id="UP000290588"/>
    </source>
</evidence>
<sequence>MNIYIYGNQSFKKEIIETLEHSNIKFKLDGNSYIKEIDSLKELKETIKNNPKDIYLIDDEKIIKKNSLNKKIKFLTPKDAIDEEFLLDSGIADLSINSLKEIPKYILKKYEEDRELEAEKEEKIEIKEEEKKEKIELDDELAMLLAKEEPVENIEYEEKSINDNFEVKKDDDFDDLFGSMDSGVNLDELENLIGTEEKNNSDSDMVDFNDSFGLNNISFDYDDEDIVNNNDDDDILNDKGEKVSDEDFLSNFLDENLEEEKFNEEDYVEEVFEDVNFLDEIFSKKDKEEDIENEDFEEEIEEKFEDFDFSKEDEFEVEKNEPLKGEKMGDDEFFELDSLNEKDLLEALNITNDNSSNSNIVETKSEISKNNNETINVSSSNIDELSLLISKLLNNKTLEITIKLKD</sequence>
<protein>
    <recommendedName>
        <fullName evidence="6">Highly acidic protein</fullName>
    </recommendedName>
</protein>
<reference evidence="2 4" key="2">
    <citation type="submission" date="2018-08" db="EMBL/GenBank/DDBJ databases">
        <title>Complete genome of the Arcobacter ellisii type strain LMG 26155.</title>
        <authorList>
            <person name="Miller W.G."/>
            <person name="Yee E."/>
            <person name="Bono J.L."/>
        </authorList>
    </citation>
    <scope>NUCLEOTIDE SEQUENCE [LARGE SCALE GENOMIC DNA]</scope>
    <source>
        <strain evidence="2 4">LMG 26155</strain>
    </source>
</reference>
<dbReference type="Proteomes" id="UP000262582">
    <property type="component" value="Chromosome"/>
</dbReference>
<dbReference type="AlphaFoldDB" id="A0A347U5B4"/>
<evidence type="ECO:0000313" key="3">
    <source>
        <dbReference type="EMBL" id="RXI32402.1"/>
    </source>
</evidence>
<dbReference type="RefSeq" id="WP_118916288.1">
    <property type="nucleotide sequence ID" value="NZ_CP032097.1"/>
</dbReference>
<proteinExistence type="predicted"/>
<dbReference type="EMBL" id="NXIG01000002">
    <property type="protein sequence ID" value="RXI32402.1"/>
    <property type="molecule type" value="Genomic_DNA"/>
</dbReference>
<dbReference type="KEGG" id="aell:AELL_0350"/>
<evidence type="ECO:0000313" key="2">
    <source>
        <dbReference type="EMBL" id="AXX94042.1"/>
    </source>
</evidence>
<dbReference type="OrthoDB" id="5349106at2"/>
<dbReference type="Proteomes" id="UP000290588">
    <property type="component" value="Unassembled WGS sequence"/>
</dbReference>
<keyword evidence="1" id="KW-0175">Coiled coil</keyword>
<evidence type="ECO:0000256" key="1">
    <source>
        <dbReference type="SAM" id="Coils"/>
    </source>
</evidence>
<evidence type="ECO:0000313" key="4">
    <source>
        <dbReference type="Proteomes" id="UP000262582"/>
    </source>
</evidence>
<evidence type="ECO:0008006" key="6">
    <source>
        <dbReference type="Google" id="ProtNLM"/>
    </source>
</evidence>
<keyword evidence="4" id="KW-1185">Reference proteome</keyword>
<gene>
    <name evidence="2" type="ORF">AELL_0350</name>
    <name evidence="3" type="ORF">CP962_02025</name>
</gene>
<organism evidence="3 5">
    <name type="scientific">Arcobacter ellisii</name>
    <dbReference type="NCBI Taxonomy" id="913109"/>
    <lineage>
        <taxon>Bacteria</taxon>
        <taxon>Pseudomonadati</taxon>
        <taxon>Campylobacterota</taxon>
        <taxon>Epsilonproteobacteria</taxon>
        <taxon>Campylobacterales</taxon>
        <taxon>Arcobacteraceae</taxon>
        <taxon>Arcobacter</taxon>
    </lineage>
</organism>
<feature type="coiled-coil region" evidence="1">
    <location>
        <begin position="107"/>
        <end position="147"/>
    </location>
</feature>
<dbReference type="EMBL" id="CP032097">
    <property type="protein sequence ID" value="AXX94042.1"/>
    <property type="molecule type" value="Genomic_DNA"/>
</dbReference>